<proteinExistence type="predicted"/>
<organism evidence="2 3">
    <name type="scientific">Pyrobaculum ferrireducens</name>
    <dbReference type="NCBI Taxonomy" id="1104324"/>
    <lineage>
        <taxon>Archaea</taxon>
        <taxon>Thermoproteota</taxon>
        <taxon>Thermoprotei</taxon>
        <taxon>Thermoproteales</taxon>
        <taxon>Thermoproteaceae</taxon>
        <taxon>Pyrobaculum</taxon>
    </lineage>
</organism>
<evidence type="ECO:0000313" key="2">
    <source>
        <dbReference type="EMBL" id="AET33410.1"/>
    </source>
</evidence>
<dbReference type="HOGENOM" id="CLU_1656949_0_0_2"/>
<evidence type="ECO:0000313" key="3">
    <source>
        <dbReference type="Proteomes" id="UP000005867"/>
    </source>
</evidence>
<keyword evidence="1" id="KW-0472">Membrane</keyword>
<keyword evidence="1" id="KW-1133">Transmembrane helix</keyword>
<protein>
    <submittedName>
        <fullName evidence="2">Uncharacterized protein</fullName>
    </submittedName>
</protein>
<dbReference type="KEGG" id="pyr:P186_2014"/>
<feature type="transmembrane region" description="Helical" evidence="1">
    <location>
        <begin position="7"/>
        <end position="28"/>
    </location>
</feature>
<feature type="transmembrane region" description="Helical" evidence="1">
    <location>
        <begin position="88"/>
        <end position="110"/>
    </location>
</feature>
<sequence>MLRSTFSLKLIIISLIFTGFIINIYLYIRSYLSQSVFILANITGVLALATIYLTDKPANIKLERYKLPVSPWVLPLAVFATAQTEVVVFGHTGLPSLVATGVALGAVLLLDDRVFKKVAITASIVGVLVAVMYSQYTPASVTTLGATLHKLLNLWKLEI</sequence>
<dbReference type="AlphaFoldDB" id="G7VID0"/>
<keyword evidence="1" id="KW-0812">Transmembrane</keyword>
<dbReference type="BioCyc" id="PSP1104324:GJSN-1966-MONOMER"/>
<evidence type="ECO:0000256" key="1">
    <source>
        <dbReference type="SAM" id="Phobius"/>
    </source>
</evidence>
<feature type="transmembrane region" description="Helical" evidence="1">
    <location>
        <begin position="117"/>
        <end position="136"/>
    </location>
</feature>
<dbReference type="EMBL" id="CP003098">
    <property type="protein sequence ID" value="AET33410.1"/>
    <property type="molecule type" value="Genomic_DNA"/>
</dbReference>
<dbReference type="Proteomes" id="UP000005867">
    <property type="component" value="Chromosome"/>
</dbReference>
<accession>G7VID0</accession>
<reference evidence="2 3" key="1">
    <citation type="journal article" date="2012" name="J. Bacteriol.">
        <title>Complete genome sequence of strain 1860, a crenarchaeon of the genus pyrobaculum able to grow with various electron acceptors.</title>
        <authorList>
            <person name="Mardanov A.V."/>
            <person name="Gumerov V.M."/>
            <person name="Slobodkina G.B."/>
            <person name="Beletsky A.V."/>
            <person name="Bonch-Osmolovskaya E.A."/>
            <person name="Ravin N.V."/>
            <person name="Skryabin K.G."/>
        </authorList>
    </citation>
    <scope>NUCLEOTIDE SEQUENCE [LARGE SCALE GENOMIC DNA]</scope>
    <source>
        <strain evidence="2 3">1860</strain>
    </source>
</reference>
<name>G7VID0_9CREN</name>
<keyword evidence="3" id="KW-1185">Reference proteome</keyword>
<gene>
    <name evidence="2" type="ORF">P186_2014</name>
</gene>
<feature type="transmembrane region" description="Helical" evidence="1">
    <location>
        <begin position="34"/>
        <end position="53"/>
    </location>
</feature>